<dbReference type="Proteomes" id="UP000001935">
    <property type="component" value="Chromosome"/>
</dbReference>
<gene>
    <name evidence="1" type="ordered locus">Adeh_3913</name>
</gene>
<dbReference type="AlphaFoldDB" id="Q2IGG5"/>
<reference evidence="1 2" key="1">
    <citation type="submission" date="2006-01" db="EMBL/GenBank/DDBJ databases">
        <title>Complete sequence of Anaeromyxobacter dehalogenans 2CP-C.</title>
        <authorList>
            <consortium name="US DOE Joint Genome Institute"/>
            <person name="Copeland A."/>
            <person name="Lucas S."/>
            <person name="Lapidus A."/>
            <person name="Barry K."/>
            <person name="Detter J.C."/>
            <person name="Glavina T."/>
            <person name="Hammon N."/>
            <person name="Israni S."/>
            <person name="Pitluck S."/>
            <person name="Brettin T."/>
            <person name="Bruce D."/>
            <person name="Han C."/>
            <person name="Tapia R."/>
            <person name="Gilna P."/>
            <person name="Kiss H."/>
            <person name="Schmutz J."/>
            <person name="Larimer F."/>
            <person name="Land M."/>
            <person name="Kyrpides N."/>
            <person name="Anderson I."/>
            <person name="Sanford R.A."/>
            <person name="Ritalahti K.M."/>
            <person name="Thomas H.S."/>
            <person name="Kirby J.R."/>
            <person name="Zhulin I.B."/>
            <person name="Loeffler F.E."/>
            <person name="Richardson P."/>
        </authorList>
    </citation>
    <scope>NUCLEOTIDE SEQUENCE [LARGE SCALE GENOMIC DNA]</scope>
    <source>
        <strain evidence="1 2">2CP-C</strain>
    </source>
</reference>
<sequence length="482" mass="52558">MRNRGRWGIRAAVLGALVWLPLVGGAAEPGPTRLTAELERRGFHVTPGGVEVWNRGEAWCRYAPDIDHAWYNNNAPYLVLKVPRAAGSAELVQDFKLRPDEAIVLVGTTPPPERYFAFYAWIASKVYPDGQRLPGLMVAPTDPVNHLSIKTEGPPGDPFGKRVALVFTPDRGTYRSVLQALGDVGYSTDAVNQVVFPASMLNLGDGDAADDFRIQMRNAMWEDGYENAGEAYIRNAPLRMFRVTPRVPVDEGDLDPFPLPGLRIRGTGQSEVYLWNTLGVLRQRILDANPGMDAKDVPVTVPVGYEGMDDLQRAVPVGGDARDAFCLQAGYLPEFLSWDDQITLGDGEFLMAFGANHAATGKTSYMSINVYTGEAKDGKLSIGTVDDRKLSGTAARFLPPGDPAAGLMYAYKISRSCGGEANCLQVPSEDLVKKCRRLDVGPDTVLGLLYRMYLEPATKSGAAMQEVLYDRLIKFSPGKAAP</sequence>
<evidence type="ECO:0000313" key="1">
    <source>
        <dbReference type="EMBL" id="ABC83677.1"/>
    </source>
</evidence>
<dbReference type="eggNOG" id="COG3547">
    <property type="taxonomic scope" value="Bacteria"/>
</dbReference>
<organism evidence="1 2">
    <name type="scientific">Anaeromyxobacter dehalogenans (strain 2CP-C)</name>
    <dbReference type="NCBI Taxonomy" id="290397"/>
    <lineage>
        <taxon>Bacteria</taxon>
        <taxon>Pseudomonadati</taxon>
        <taxon>Myxococcota</taxon>
        <taxon>Myxococcia</taxon>
        <taxon>Myxococcales</taxon>
        <taxon>Cystobacterineae</taxon>
        <taxon>Anaeromyxobacteraceae</taxon>
        <taxon>Anaeromyxobacter</taxon>
    </lineage>
</organism>
<dbReference type="EMBL" id="CP000251">
    <property type="protein sequence ID" value="ABC83677.1"/>
    <property type="molecule type" value="Genomic_DNA"/>
</dbReference>
<dbReference type="KEGG" id="ade:Adeh_3913"/>
<evidence type="ECO:0000313" key="2">
    <source>
        <dbReference type="Proteomes" id="UP000001935"/>
    </source>
</evidence>
<name>Q2IGG5_ANADE</name>
<dbReference type="OrthoDB" id="1865at2"/>
<protein>
    <submittedName>
        <fullName evidence="1">Uncharacterized protein</fullName>
    </submittedName>
</protein>
<proteinExistence type="predicted"/>
<accession>Q2IGG5</accession>
<dbReference type="HOGENOM" id="CLU_030249_0_0_7"/>